<comment type="caution">
    <text evidence="2">The sequence shown here is derived from an EMBL/GenBank/DDBJ whole genome shotgun (WGS) entry which is preliminary data.</text>
</comment>
<evidence type="ECO:0000313" key="2">
    <source>
        <dbReference type="EMBL" id="KZM18984.1"/>
    </source>
</evidence>
<dbReference type="AlphaFoldDB" id="A0A162WEZ0"/>
<sequence length="196" mass="20070">MARDANVATPATPQGAPPPSPYASPWAGGNTAGSPPAPAPPRPYPQPPHGTPPISSAAAGSSGQYGVLYPTSAPPSHNGHSSASPYGGPYAATGASPYGAAPGRPYAPYSHQSYSQSGHPGPPPQSPAPQQSQPPPQVYPSQAPPANPALSTIVLTPQIISRYPANTNHDLIRNLEAFRRTPVYLKQASLSLSSNY</sequence>
<feature type="compositionally biased region" description="Low complexity" evidence="1">
    <location>
        <begin position="23"/>
        <end position="34"/>
    </location>
</feature>
<organism evidence="2 3">
    <name type="scientific">Didymella rabiei</name>
    <name type="common">Chickpea ascochyta blight fungus</name>
    <name type="synonym">Mycosphaerella rabiei</name>
    <dbReference type="NCBI Taxonomy" id="5454"/>
    <lineage>
        <taxon>Eukaryota</taxon>
        <taxon>Fungi</taxon>
        <taxon>Dikarya</taxon>
        <taxon>Ascomycota</taxon>
        <taxon>Pezizomycotina</taxon>
        <taxon>Dothideomycetes</taxon>
        <taxon>Pleosporomycetidae</taxon>
        <taxon>Pleosporales</taxon>
        <taxon>Pleosporineae</taxon>
        <taxon>Didymellaceae</taxon>
        <taxon>Ascochyta</taxon>
    </lineage>
</organism>
<reference evidence="2 3" key="1">
    <citation type="journal article" date="2016" name="Sci. Rep.">
        <title>Draft genome sequencing and secretome analysis of fungal phytopathogen Ascochyta rabiei provides insight into the necrotrophic effector repertoire.</title>
        <authorList>
            <person name="Verma S."/>
            <person name="Gazara R.K."/>
            <person name="Nizam S."/>
            <person name="Parween S."/>
            <person name="Chattopadhyay D."/>
            <person name="Verma P.K."/>
        </authorList>
    </citation>
    <scope>NUCLEOTIDE SEQUENCE [LARGE SCALE GENOMIC DNA]</scope>
    <source>
        <strain evidence="2 3">ArDII</strain>
    </source>
</reference>
<name>A0A162WEZ0_DIDRA</name>
<feature type="compositionally biased region" description="Low complexity" evidence="1">
    <location>
        <begin position="52"/>
        <end position="62"/>
    </location>
</feature>
<evidence type="ECO:0000256" key="1">
    <source>
        <dbReference type="SAM" id="MobiDB-lite"/>
    </source>
</evidence>
<accession>A0A162WEZ0</accession>
<evidence type="ECO:0000313" key="3">
    <source>
        <dbReference type="Proteomes" id="UP000076837"/>
    </source>
</evidence>
<dbReference type="STRING" id="5454.A0A162WEZ0"/>
<feature type="compositionally biased region" description="Low complexity" evidence="1">
    <location>
        <begin position="94"/>
        <end position="119"/>
    </location>
</feature>
<feature type="compositionally biased region" description="Polar residues" evidence="1">
    <location>
        <begin position="74"/>
        <end position="84"/>
    </location>
</feature>
<proteinExistence type="predicted"/>
<protein>
    <submittedName>
        <fullName evidence="2">Uncharacterized protein</fullName>
    </submittedName>
</protein>
<keyword evidence="3" id="KW-1185">Reference proteome</keyword>
<dbReference type="EMBL" id="JYNV01000309">
    <property type="protein sequence ID" value="KZM18984.1"/>
    <property type="molecule type" value="Genomic_DNA"/>
</dbReference>
<gene>
    <name evidence="2" type="ORF">ST47_g9829</name>
</gene>
<dbReference type="Proteomes" id="UP000076837">
    <property type="component" value="Unassembled WGS sequence"/>
</dbReference>
<feature type="compositionally biased region" description="Pro residues" evidence="1">
    <location>
        <begin position="35"/>
        <end position="51"/>
    </location>
</feature>
<feature type="region of interest" description="Disordered" evidence="1">
    <location>
        <begin position="1"/>
        <end position="148"/>
    </location>
</feature>
<feature type="compositionally biased region" description="Pro residues" evidence="1">
    <location>
        <begin position="120"/>
        <end position="147"/>
    </location>
</feature>